<evidence type="ECO:0000313" key="2">
    <source>
        <dbReference type="EMBL" id="MBM9509558.1"/>
    </source>
</evidence>
<feature type="compositionally biased region" description="Polar residues" evidence="1">
    <location>
        <begin position="75"/>
        <end position="89"/>
    </location>
</feature>
<accession>A0ABS2U5X6</accession>
<evidence type="ECO:0000256" key="1">
    <source>
        <dbReference type="SAM" id="MobiDB-lite"/>
    </source>
</evidence>
<dbReference type="EMBL" id="JADKYB010000026">
    <property type="protein sequence ID" value="MBM9509558.1"/>
    <property type="molecule type" value="Genomic_DNA"/>
</dbReference>
<gene>
    <name evidence="2" type="ORF">ITX44_34410</name>
</gene>
<evidence type="ECO:0000313" key="3">
    <source>
        <dbReference type="Proteomes" id="UP000749040"/>
    </source>
</evidence>
<name>A0ABS2U5X6_9ACTN</name>
<comment type="caution">
    <text evidence="2">The sequence shown here is derived from an EMBL/GenBank/DDBJ whole genome shotgun (WGS) entry which is preliminary data.</text>
</comment>
<organism evidence="2 3">
    <name type="scientific">Actinacidiphila acididurans</name>
    <dbReference type="NCBI Taxonomy" id="2784346"/>
    <lineage>
        <taxon>Bacteria</taxon>
        <taxon>Bacillati</taxon>
        <taxon>Actinomycetota</taxon>
        <taxon>Actinomycetes</taxon>
        <taxon>Kitasatosporales</taxon>
        <taxon>Streptomycetaceae</taxon>
        <taxon>Actinacidiphila</taxon>
    </lineage>
</organism>
<dbReference type="RefSeq" id="WP_205362801.1">
    <property type="nucleotide sequence ID" value="NZ_JADKYB010000026.1"/>
</dbReference>
<protein>
    <submittedName>
        <fullName evidence="2">Uncharacterized protein</fullName>
    </submittedName>
</protein>
<proteinExistence type="predicted"/>
<sequence>MTIGSALIDYVIGKVLTGVMGCLNVLPHCPVDPKSGIGPAESTAEEDHFVSPIHDSSYRGAAGGRFPRVEFRPRTTASHVQPQGSGVKK</sequence>
<reference evidence="2 3" key="1">
    <citation type="submission" date="2021-01" db="EMBL/GenBank/DDBJ databases">
        <title>Streptomyces acididurans sp. nov., isolated from a peat swamp forest soil.</title>
        <authorList>
            <person name="Chantavorakit T."/>
            <person name="Duangmal K."/>
        </authorList>
    </citation>
    <scope>NUCLEOTIDE SEQUENCE [LARGE SCALE GENOMIC DNA]</scope>
    <source>
        <strain evidence="2 3">KK5PA1</strain>
    </source>
</reference>
<feature type="region of interest" description="Disordered" evidence="1">
    <location>
        <begin position="54"/>
        <end position="89"/>
    </location>
</feature>
<keyword evidence="3" id="KW-1185">Reference proteome</keyword>
<dbReference type="Proteomes" id="UP000749040">
    <property type="component" value="Unassembled WGS sequence"/>
</dbReference>